<keyword evidence="3" id="KW-1185">Reference proteome</keyword>
<evidence type="ECO:0008006" key="4">
    <source>
        <dbReference type="Google" id="ProtNLM"/>
    </source>
</evidence>
<dbReference type="SUPFAM" id="SSF56935">
    <property type="entry name" value="Porins"/>
    <property type="match status" value="1"/>
</dbReference>
<name>A0ABY8L3H5_9FLAO</name>
<organism evidence="2 3">
    <name type="scientific">Tenacibaculum tangerinum</name>
    <dbReference type="NCBI Taxonomy" id="3038772"/>
    <lineage>
        <taxon>Bacteria</taxon>
        <taxon>Pseudomonadati</taxon>
        <taxon>Bacteroidota</taxon>
        <taxon>Flavobacteriia</taxon>
        <taxon>Flavobacteriales</taxon>
        <taxon>Flavobacteriaceae</taxon>
        <taxon>Tenacibaculum</taxon>
    </lineage>
</organism>
<protein>
    <recommendedName>
        <fullName evidence="4">Alpha-ketoglutarate decarboxylase</fullName>
    </recommendedName>
</protein>
<proteinExistence type="predicted"/>
<evidence type="ECO:0000256" key="1">
    <source>
        <dbReference type="SAM" id="SignalP"/>
    </source>
</evidence>
<gene>
    <name evidence="2" type="ORF">P8625_01225</name>
</gene>
<sequence length="160" mass="17965">MRRLLFFVFFLCATITFSQEENFWSNVRFGGGLGLSFGNTTTISISPMAVYDFNEGFSLGAGINYTYTDNDFGSANIYGGNLLSMYNAPFINLQFSGEYEHLFVNQSTGDFNRNWDVPALYFGVAYRTGFASIGVRYDVLHSNTKSVYASPISPIIRVFF</sequence>
<feature type="chain" id="PRO_5046998729" description="Alpha-ketoglutarate decarboxylase" evidence="1">
    <location>
        <begin position="19"/>
        <end position="160"/>
    </location>
</feature>
<dbReference type="RefSeq" id="WP_279651687.1">
    <property type="nucleotide sequence ID" value="NZ_CP122539.1"/>
</dbReference>
<feature type="signal peptide" evidence="1">
    <location>
        <begin position="1"/>
        <end position="18"/>
    </location>
</feature>
<dbReference type="Proteomes" id="UP001232001">
    <property type="component" value="Chromosome"/>
</dbReference>
<dbReference type="EMBL" id="CP122539">
    <property type="protein sequence ID" value="WGH75814.1"/>
    <property type="molecule type" value="Genomic_DNA"/>
</dbReference>
<reference evidence="2 3" key="1">
    <citation type="submission" date="2023-04" db="EMBL/GenBank/DDBJ databases">
        <title>Tenacibaculum tangerinum sp. nov., isolated from sea tidal flat of South Korea.</title>
        <authorList>
            <person name="Lee S.H."/>
            <person name="Kim J.-J."/>
        </authorList>
    </citation>
    <scope>NUCLEOTIDE SEQUENCE [LARGE SCALE GENOMIC DNA]</scope>
    <source>
        <strain evidence="2 3">GRR-S3-23</strain>
    </source>
</reference>
<evidence type="ECO:0000313" key="2">
    <source>
        <dbReference type="EMBL" id="WGH75814.1"/>
    </source>
</evidence>
<keyword evidence="1" id="KW-0732">Signal</keyword>
<evidence type="ECO:0000313" key="3">
    <source>
        <dbReference type="Proteomes" id="UP001232001"/>
    </source>
</evidence>
<accession>A0ABY8L3H5</accession>